<keyword evidence="7" id="KW-0223">Dioxygenase</keyword>
<dbReference type="GO" id="GO:0005737">
    <property type="term" value="C:cytoplasm"/>
    <property type="evidence" value="ECO:0007669"/>
    <property type="project" value="TreeGrafter"/>
</dbReference>
<comment type="cofactor">
    <cofactor evidence="1">
        <name>FAD</name>
        <dbReference type="ChEBI" id="CHEBI:57692"/>
    </cofactor>
</comment>
<dbReference type="Proteomes" id="UP000539111">
    <property type="component" value="Unassembled WGS sequence"/>
</dbReference>
<dbReference type="InterPro" id="IPR016156">
    <property type="entry name" value="FAD/NAD-linked_Rdtase_dimer_sf"/>
</dbReference>
<dbReference type="GO" id="GO:0051213">
    <property type="term" value="F:dioxygenase activity"/>
    <property type="evidence" value="ECO:0007669"/>
    <property type="project" value="UniProtKB-KW"/>
</dbReference>
<comment type="caution">
    <text evidence="7">The sequence shown here is derived from an EMBL/GenBank/DDBJ whole genome shotgun (WGS) entry which is preliminary data.</text>
</comment>
<proteinExistence type="predicted"/>
<accession>A0A7Z0D110</accession>
<sequence length="435" mass="45570">MNEAIGISEGEANGAHRRIVIVGAGLAGVETAAGLLDSGHTGPITLIGDEAGMPYQRPPLSKDFLAGSGPRGIRPDDFFDRIDFRAGHRVRSIDRPARTVTLDDGSTVSYSRLVLATGSRNRVLDIPGIDADGVHSLRTDREAETLARRLDVGGSAIVVGAGFIGLEFAASARARGLDVTVLEFTDRAMARVVSPIVSDYFAAAHRRAGTSLRFGEGITAIARRPGDSGLMVTTTVGAELSADFVVIGAGAVPNDDLARRCGLTVDGGIVVDDYLTTSDPEIMAVGDCANFPSRFAARAVGDTEAVRIRLESEQNATDQGRYAGRRLSSGDDGPYRDVPWFWTHQAAEKLYIAGIPQGGDECVVRGDPASGSFSVVDFRGGRLAAVESVNMPADHVAARKILSAGWTVSPAEAADLGFDLKAHGKAAGKAAKASK</sequence>
<dbReference type="InterPro" id="IPR036188">
    <property type="entry name" value="FAD/NAD-bd_sf"/>
</dbReference>
<dbReference type="EMBL" id="JACBZP010000001">
    <property type="protein sequence ID" value="NYI66158.1"/>
    <property type="molecule type" value="Genomic_DNA"/>
</dbReference>
<dbReference type="SUPFAM" id="SSF51905">
    <property type="entry name" value="FAD/NAD(P)-binding domain"/>
    <property type="match status" value="1"/>
</dbReference>
<dbReference type="Gene3D" id="3.30.390.30">
    <property type="match status" value="1"/>
</dbReference>
<feature type="domain" description="FAD/NAD(P)-binding" evidence="5">
    <location>
        <begin position="18"/>
        <end position="320"/>
    </location>
</feature>
<dbReference type="Gene3D" id="3.50.50.60">
    <property type="entry name" value="FAD/NAD(P)-binding domain"/>
    <property type="match status" value="2"/>
</dbReference>
<dbReference type="PRINTS" id="PR00368">
    <property type="entry name" value="FADPNR"/>
</dbReference>
<name>A0A7Z0D110_9MICO</name>
<organism evidence="7 8">
    <name type="scientific">Spelaeicoccus albus</name>
    <dbReference type="NCBI Taxonomy" id="1280376"/>
    <lineage>
        <taxon>Bacteria</taxon>
        <taxon>Bacillati</taxon>
        <taxon>Actinomycetota</taxon>
        <taxon>Actinomycetes</taxon>
        <taxon>Micrococcales</taxon>
        <taxon>Brevibacteriaceae</taxon>
        <taxon>Spelaeicoccus</taxon>
    </lineage>
</organism>
<evidence type="ECO:0000256" key="4">
    <source>
        <dbReference type="ARBA" id="ARBA00023002"/>
    </source>
</evidence>
<dbReference type="SUPFAM" id="SSF55424">
    <property type="entry name" value="FAD/NAD-linked reductases, dimerisation (C-terminal) domain"/>
    <property type="match status" value="1"/>
</dbReference>
<keyword evidence="3" id="KW-0274">FAD</keyword>
<dbReference type="InterPro" id="IPR028202">
    <property type="entry name" value="Reductase_C"/>
</dbReference>
<protein>
    <submittedName>
        <fullName evidence="7">3-phenylpropionate/trans-cinnamate dioxygenase ferredoxin reductase subunit</fullName>
        <ecNumber evidence="7">1.18.1.3</ecNumber>
    </submittedName>
</protein>
<keyword evidence="8" id="KW-1185">Reference proteome</keyword>
<keyword evidence="2" id="KW-0285">Flavoprotein</keyword>
<evidence type="ECO:0000256" key="2">
    <source>
        <dbReference type="ARBA" id="ARBA00022630"/>
    </source>
</evidence>
<evidence type="ECO:0000313" key="7">
    <source>
        <dbReference type="EMBL" id="NYI66158.1"/>
    </source>
</evidence>
<dbReference type="EC" id="1.18.1.3" evidence="7"/>
<evidence type="ECO:0000256" key="1">
    <source>
        <dbReference type="ARBA" id="ARBA00001974"/>
    </source>
</evidence>
<dbReference type="AlphaFoldDB" id="A0A7Z0D110"/>
<dbReference type="RefSeq" id="WP_218852217.1">
    <property type="nucleotide sequence ID" value="NZ_JACBZP010000001.1"/>
</dbReference>
<evidence type="ECO:0000259" key="6">
    <source>
        <dbReference type="Pfam" id="PF14759"/>
    </source>
</evidence>
<dbReference type="Pfam" id="PF14759">
    <property type="entry name" value="Reductase_C"/>
    <property type="match status" value="1"/>
</dbReference>
<dbReference type="PANTHER" id="PTHR43557:SF2">
    <property type="entry name" value="RIESKE DOMAIN-CONTAINING PROTEIN-RELATED"/>
    <property type="match status" value="1"/>
</dbReference>
<evidence type="ECO:0000313" key="8">
    <source>
        <dbReference type="Proteomes" id="UP000539111"/>
    </source>
</evidence>
<dbReference type="GO" id="GO:0016651">
    <property type="term" value="F:oxidoreductase activity, acting on NAD(P)H"/>
    <property type="evidence" value="ECO:0007669"/>
    <property type="project" value="TreeGrafter"/>
</dbReference>
<dbReference type="InterPro" id="IPR023753">
    <property type="entry name" value="FAD/NAD-binding_dom"/>
</dbReference>
<dbReference type="PANTHER" id="PTHR43557">
    <property type="entry name" value="APOPTOSIS-INDUCING FACTOR 1"/>
    <property type="match status" value="1"/>
</dbReference>
<gene>
    <name evidence="7" type="ORF">BJY26_000464</name>
</gene>
<keyword evidence="4 7" id="KW-0560">Oxidoreductase</keyword>
<evidence type="ECO:0000256" key="3">
    <source>
        <dbReference type="ARBA" id="ARBA00022827"/>
    </source>
</evidence>
<feature type="domain" description="Reductase C-terminal" evidence="6">
    <location>
        <begin position="340"/>
        <end position="422"/>
    </location>
</feature>
<evidence type="ECO:0000259" key="5">
    <source>
        <dbReference type="Pfam" id="PF07992"/>
    </source>
</evidence>
<dbReference type="InterPro" id="IPR050446">
    <property type="entry name" value="FAD-oxidoreductase/Apoptosis"/>
</dbReference>
<dbReference type="GO" id="GO:0008860">
    <property type="term" value="F:ferredoxin-NAD+ reductase activity"/>
    <property type="evidence" value="ECO:0007669"/>
    <property type="project" value="UniProtKB-EC"/>
</dbReference>
<reference evidence="7 8" key="1">
    <citation type="submission" date="2020-07" db="EMBL/GenBank/DDBJ databases">
        <title>Sequencing the genomes of 1000 actinobacteria strains.</title>
        <authorList>
            <person name="Klenk H.-P."/>
        </authorList>
    </citation>
    <scope>NUCLEOTIDE SEQUENCE [LARGE SCALE GENOMIC DNA]</scope>
    <source>
        <strain evidence="7 8">DSM 26341</strain>
    </source>
</reference>
<dbReference type="Pfam" id="PF07992">
    <property type="entry name" value="Pyr_redox_2"/>
    <property type="match status" value="1"/>
</dbReference>